<dbReference type="Pfam" id="PF12796">
    <property type="entry name" value="Ank_2"/>
    <property type="match status" value="4"/>
</dbReference>
<feature type="repeat" description="ANK" evidence="3">
    <location>
        <begin position="669"/>
        <end position="701"/>
    </location>
</feature>
<feature type="compositionally biased region" description="Basic and acidic residues" evidence="4">
    <location>
        <begin position="361"/>
        <end position="380"/>
    </location>
</feature>
<dbReference type="SUPFAM" id="SSF48403">
    <property type="entry name" value="Ankyrin repeat"/>
    <property type="match status" value="2"/>
</dbReference>
<feature type="region of interest" description="Disordered" evidence="4">
    <location>
        <begin position="939"/>
        <end position="1011"/>
    </location>
</feature>
<dbReference type="PANTHER" id="PTHR24198">
    <property type="entry name" value="ANKYRIN REPEAT AND PROTEIN KINASE DOMAIN-CONTAINING PROTEIN"/>
    <property type="match status" value="1"/>
</dbReference>
<feature type="compositionally biased region" description="Polar residues" evidence="4">
    <location>
        <begin position="952"/>
        <end position="968"/>
    </location>
</feature>
<feature type="repeat" description="ANK" evidence="3">
    <location>
        <begin position="601"/>
        <end position="633"/>
    </location>
</feature>
<proteinExistence type="predicted"/>
<feature type="repeat" description="ANK" evidence="3">
    <location>
        <begin position="702"/>
        <end position="734"/>
    </location>
</feature>
<feature type="region of interest" description="Disordered" evidence="4">
    <location>
        <begin position="283"/>
        <end position="382"/>
    </location>
</feature>
<dbReference type="OrthoDB" id="194358at2759"/>
<accession>A0A0M8NUX8</accession>
<dbReference type="Gene3D" id="1.25.40.20">
    <property type="entry name" value="Ankyrin repeat-containing domain"/>
    <property type="match status" value="4"/>
</dbReference>
<evidence type="ECO:0000256" key="3">
    <source>
        <dbReference type="PROSITE-ProRule" id="PRU00023"/>
    </source>
</evidence>
<feature type="compositionally biased region" description="Polar residues" evidence="4">
    <location>
        <begin position="283"/>
        <end position="297"/>
    </location>
</feature>
<dbReference type="EMBL" id="LHQQ01000294">
    <property type="protein sequence ID" value="KOS37797.1"/>
    <property type="molecule type" value="Genomic_DNA"/>
</dbReference>
<dbReference type="InterPro" id="IPR036770">
    <property type="entry name" value="Ankyrin_rpt-contain_sf"/>
</dbReference>
<dbReference type="PANTHER" id="PTHR24198:SF165">
    <property type="entry name" value="ANKYRIN REPEAT-CONTAINING PROTEIN-RELATED"/>
    <property type="match status" value="1"/>
</dbReference>
<feature type="repeat" description="ANK" evidence="3">
    <location>
        <begin position="769"/>
        <end position="801"/>
    </location>
</feature>
<feature type="compositionally biased region" description="Low complexity" evidence="4">
    <location>
        <begin position="1089"/>
        <end position="1102"/>
    </location>
</feature>
<comment type="caution">
    <text evidence="5">The sequence shown here is derived from an EMBL/GenBank/DDBJ whole genome shotgun (WGS) entry which is preliminary data.</text>
</comment>
<evidence type="ECO:0000256" key="4">
    <source>
        <dbReference type="SAM" id="MobiDB-lite"/>
    </source>
</evidence>
<keyword evidence="2 3" id="KW-0040">ANK repeat</keyword>
<feature type="region of interest" description="Disordered" evidence="4">
    <location>
        <begin position="1089"/>
        <end position="1186"/>
    </location>
</feature>
<gene>
    <name evidence="5" type="ORF">ACN38_g11400</name>
</gene>
<reference evidence="5 6" key="1">
    <citation type="submission" date="2015-08" db="EMBL/GenBank/DDBJ databases">
        <title>Genome sequencing of Penicillium nordicum.</title>
        <authorList>
            <person name="Nguyen H.D."/>
            <person name="Seifert K.A."/>
        </authorList>
    </citation>
    <scope>NUCLEOTIDE SEQUENCE [LARGE SCALE GENOMIC DNA]</scope>
    <source>
        <strain evidence="5 6">DAOMC 185683</strain>
    </source>
</reference>
<dbReference type="PROSITE" id="PS50297">
    <property type="entry name" value="ANK_REP_REGION"/>
    <property type="match status" value="9"/>
</dbReference>
<evidence type="ECO:0000256" key="2">
    <source>
        <dbReference type="ARBA" id="ARBA00023043"/>
    </source>
</evidence>
<sequence>MQFKSFMVDVLTIYSIKTLPKGGPDHFAAISRLWLFSPISPQPPQCLRPSCLKSLMDPISAIGFASAIVQILGALTSTIHGLHELHGKFSDADFTIHSLIQELSCIQAALTSLKEWHQLTSSDMMVSEEFNEQLVTAMSGCQIIMEVLSEDVKSLVHGSRYDGTVGFRLRIRAIWKEDIMKGHQEKLHAQVMALQLLLQVCQCHTSQEQVRLLRQATTRRIMRRVRDDTETLVSARSQASRPASMSQKSSFTASDRVIDFNDALADSPVYRSTPQQLAPSIGASISQTDSNNGQSAFTDEGYADTPTRNSSVTRPSVDAAPPRQHHLLLPTSPSAPVHPAHRRATSYQDAPRRGLHNIPRSKSDTKTSKTPERSASKLERISSLLGLNTSSRLNLASLSSKGPPKVGNGTPFARVKPRREQNPHISIDLTGTDAASIPQIVKAAQAGSQGEVARLIEYRINIEERHKASGRNALLVAAHCGKDDVVELLIRHHARLDVTDGAGWTALHLAASRGHCGVISLLMEESNIAEVQNYQSRTALRIAVDRSQHDALQMLLTHNAKVNTRAENQMTTLHTAARQGDAEIVYMLVSNGADIEAKDATMMSALHYACEAGHVETIAVLLAHKANIEAAGRDRKTPLICAAEAGRSQAVEFLMKSKPKASLNGMDDTGMTALHWAAYNGHEETVEILSQKKGSLAKVNAMGRTALHLSVIRTQFAVVEPLLRKGADLNSQCATGLTPLHYACMADSIEIATLLLLEGADIEAPEYQHQQRPLHIAAARSSIHLLDLLCGKGASLDARDSIGDRPLSVACRCGHVAAVQKLLDRGSPLYQKHQATSRNDSPLCLAAMAGHLPVVSLLLERGASASKKDEGGWQPFRYAAYHGHLDVLQALLVRTRIPDMDVPDIIRMPETIGFSPDVIISEDCKARVRELLNQALVDSGLMPPSHPPSMPRNVNQGNYPAQYSQSPNSRDRESFLPQELPATLEHGLPSSRSTTPERGYRAEPPQPIDTLSHIRMRPGEQIPPLVSAQIASVRNDSRGVSPIRPLEQDPTKRILSRPPAREEPPVSATFIPRQIPVFPSQILQRSSGISSRASCAGGSAAGNTPVQSHNHSQESRVPRTILPRRLSDFSTPMPEEPSERTQDTVGDPSDSDSDSISSVYTAPEGDMDTDAVSRMNDRSGPYKITA</sequence>
<feature type="repeat" description="ANK" evidence="3">
    <location>
        <begin position="568"/>
        <end position="600"/>
    </location>
</feature>
<feature type="compositionally biased region" description="Polar residues" evidence="4">
    <location>
        <begin position="231"/>
        <end position="252"/>
    </location>
</feature>
<feature type="repeat" description="ANK" evidence="3">
    <location>
        <begin position="469"/>
        <end position="501"/>
    </location>
</feature>
<feature type="repeat" description="ANK" evidence="3">
    <location>
        <begin position="838"/>
        <end position="870"/>
    </location>
</feature>
<feature type="region of interest" description="Disordered" evidence="4">
    <location>
        <begin position="395"/>
        <end position="415"/>
    </location>
</feature>
<dbReference type="Pfam" id="PF00023">
    <property type="entry name" value="Ank"/>
    <property type="match status" value="2"/>
</dbReference>
<dbReference type="PRINTS" id="PR01415">
    <property type="entry name" value="ANKYRIN"/>
</dbReference>
<organism evidence="5 6">
    <name type="scientific">Penicillium nordicum</name>
    <dbReference type="NCBI Taxonomy" id="229535"/>
    <lineage>
        <taxon>Eukaryota</taxon>
        <taxon>Fungi</taxon>
        <taxon>Dikarya</taxon>
        <taxon>Ascomycota</taxon>
        <taxon>Pezizomycotina</taxon>
        <taxon>Eurotiomycetes</taxon>
        <taxon>Eurotiomycetidae</taxon>
        <taxon>Eurotiales</taxon>
        <taxon>Aspergillaceae</taxon>
        <taxon>Penicillium</taxon>
    </lineage>
</organism>
<evidence type="ECO:0000313" key="5">
    <source>
        <dbReference type="EMBL" id="KOS37797.1"/>
    </source>
</evidence>
<feature type="region of interest" description="Disordered" evidence="4">
    <location>
        <begin position="227"/>
        <end position="252"/>
    </location>
</feature>
<dbReference type="Proteomes" id="UP000037696">
    <property type="component" value="Unassembled WGS sequence"/>
</dbReference>
<evidence type="ECO:0000313" key="6">
    <source>
        <dbReference type="Proteomes" id="UP000037696"/>
    </source>
</evidence>
<feature type="repeat" description="ANK" evidence="3">
    <location>
        <begin position="735"/>
        <end position="767"/>
    </location>
</feature>
<dbReference type="SMART" id="SM00248">
    <property type="entry name" value="ANK"/>
    <property type="match status" value="13"/>
</dbReference>
<keyword evidence="6" id="KW-1185">Reference proteome</keyword>
<feature type="repeat" description="ANK" evidence="3">
    <location>
        <begin position="535"/>
        <end position="567"/>
    </location>
</feature>
<name>A0A0M8NUX8_9EURO</name>
<dbReference type="PROSITE" id="PS50088">
    <property type="entry name" value="ANK_REPEAT"/>
    <property type="match status" value="10"/>
</dbReference>
<dbReference type="AlphaFoldDB" id="A0A0M8NUX8"/>
<keyword evidence="1" id="KW-0677">Repeat</keyword>
<feature type="region of interest" description="Disordered" evidence="4">
    <location>
        <begin position="1036"/>
        <end position="1068"/>
    </location>
</feature>
<evidence type="ECO:0000256" key="1">
    <source>
        <dbReference type="ARBA" id="ARBA00022737"/>
    </source>
</evidence>
<dbReference type="InterPro" id="IPR002110">
    <property type="entry name" value="Ankyrin_rpt"/>
</dbReference>
<feature type="repeat" description="ANK" evidence="3">
    <location>
        <begin position="502"/>
        <end position="534"/>
    </location>
</feature>
<protein>
    <submittedName>
        <fullName evidence="5">Uncharacterized protein</fullName>
    </submittedName>
</protein>
<dbReference type="STRING" id="229535.A0A0M8NUX8"/>